<feature type="domain" description="PKD" evidence="2">
    <location>
        <begin position="1000"/>
        <end position="1048"/>
    </location>
</feature>
<feature type="signal peptide" evidence="1">
    <location>
        <begin position="1"/>
        <end position="18"/>
    </location>
</feature>
<proteinExistence type="predicted"/>
<dbReference type="Pfam" id="PF25778">
    <property type="entry name" value="DUF7948"/>
    <property type="match status" value="1"/>
</dbReference>
<dbReference type="AlphaFoldDB" id="A0A2S7IKS8"/>
<dbReference type="Pfam" id="PF13585">
    <property type="entry name" value="CHU_C"/>
    <property type="match status" value="1"/>
</dbReference>
<dbReference type="InterPro" id="IPR000601">
    <property type="entry name" value="PKD_dom"/>
</dbReference>
<dbReference type="InterPro" id="IPR057708">
    <property type="entry name" value="DUF7948"/>
</dbReference>
<feature type="chain" id="PRO_5015602695" evidence="1">
    <location>
        <begin position="19"/>
        <end position="1126"/>
    </location>
</feature>
<dbReference type="InterPro" id="IPR022409">
    <property type="entry name" value="PKD/Chitinase_dom"/>
</dbReference>
<gene>
    <name evidence="3" type="ORF">C5O19_01265</name>
</gene>
<dbReference type="PANTHER" id="PTHR35580">
    <property type="entry name" value="CELL SURFACE GLYCOPROTEIN (S-LAYER PROTEIN)-LIKE PROTEIN"/>
    <property type="match status" value="1"/>
</dbReference>
<dbReference type="EMBL" id="PTRA01000001">
    <property type="protein sequence ID" value="PQA58334.1"/>
    <property type="molecule type" value="Genomic_DNA"/>
</dbReference>
<evidence type="ECO:0000256" key="1">
    <source>
        <dbReference type="SAM" id="SignalP"/>
    </source>
</evidence>
<dbReference type="Proteomes" id="UP000239590">
    <property type="component" value="Unassembled WGS sequence"/>
</dbReference>
<keyword evidence="4" id="KW-1185">Reference proteome</keyword>
<evidence type="ECO:0000259" key="2">
    <source>
        <dbReference type="PROSITE" id="PS50093"/>
    </source>
</evidence>
<feature type="domain" description="PKD" evidence="2">
    <location>
        <begin position="765"/>
        <end position="803"/>
    </location>
</feature>
<dbReference type="Gene3D" id="2.60.40.10">
    <property type="entry name" value="Immunoglobulins"/>
    <property type="match status" value="3"/>
</dbReference>
<keyword evidence="1" id="KW-0732">Signal</keyword>
<dbReference type="RefSeq" id="WP_104709559.1">
    <property type="nucleotide sequence ID" value="NZ_PTRA01000001.1"/>
</dbReference>
<evidence type="ECO:0000313" key="3">
    <source>
        <dbReference type="EMBL" id="PQA58334.1"/>
    </source>
</evidence>
<dbReference type="PROSITE" id="PS50093">
    <property type="entry name" value="PKD"/>
    <property type="match status" value="2"/>
</dbReference>
<dbReference type="InterPro" id="IPR013783">
    <property type="entry name" value="Ig-like_fold"/>
</dbReference>
<sequence>MRNLFTCLLIFLTLSAFADNQPVTFIPNQGQWDASVRYRIQIPGGQLDLRTDGMDYVFYDTDYFKQLHNRTLPANTPLKLHGVRVYFEGSNPNPTLKSDLSDGISRNYFLGNDARRWASNVSGFGEVVYKELYPGIDLRLYAHHSTIKYEFIVHSEANPDLIKMRYEGSEKLSVSEHGNLEVRTSMGWFRELNPYNYQEIRGKTTEVKGHFAVREKNVVSFHLPNGYDPKHPLIIDPELIFASFSGSYSDNWGHTATYDAEGNLISGGSTNATGFPVTAGAYQINYGGNGGQTLWDVAILKFNPTGTRLLYATYLGGTQTEVPHSLIVNSKGELLIFGTTSSQNFPTSTQAHKRSFSGGTYVQPLSGMDYNNGSDIFLAKLSADGKSLLASTYYGTTANDGLNLNTLLSIQYYGDAYRGEIITDTQDNVLVATTTPSELPLSRPDRLAATVLKFSPDLSKLIWERPKIMPGFSGAYGIRAAASGNIYVCGAVRDNLPTPEDGWLAKLDANGNVQKTKRIGTSNADVAMLLDLDKDENVYVLGLSNGGKYPVTSGVYTNRNSGQFIHAFDPTLDRTLFSTVIGSGRGTPDIAPTAFLINECGNIYLAGWGGEVNATIGTTLALASSTKGLPVTTDAFQKTTDGSNFYLALLENGAKSLLYATFFGNTNASPDVRGDHVDGGTSRFDKRGYVYQAVCSCQPSSFPTTPGAWSTVNRAGNCNNAVFKFDIDNLEVKFDMFLNSKKQDTIDVCTPAKLQFVNTSTGGKSYEWNFGNLGKSTNPVQGEFTFTKPGVYVITLVGRNPLSCKREALYQRTIRVSEPAFQVSKDTTMCLGGTVQLRASGGSNYQWTAHSSLNSTTIANPVATPTETTTYTVQASDSKGCTGQKSVTVTIQPLPVQVTVSEPVICKGQTVRIQATGGSSYQWTGSAISDSSKAAITVQPTQSTAYTVIVKDNKGCRGQATATVTIDESFRPDFAVEKVFDCVKPTQIRIKLANAGGDQYDWYLGNGDSLATQQPSPYVYPKPGTYQVTGIAKRGSCTLSASQPITIEPPLEVPNVVTPNGDGKNDQFVIGTNGLKLDVFNRWGKAVYQHVSYQNDWTPSVAPGTYYYLITFPDGKQCKSWVQVVN</sequence>
<reference evidence="4" key="1">
    <citation type="submission" date="2018-02" db="EMBL/GenBank/DDBJ databases">
        <title>Genome sequencing of Solimonas sp. HR-BB.</title>
        <authorList>
            <person name="Lee Y."/>
            <person name="Jeon C.O."/>
        </authorList>
    </citation>
    <scope>NUCLEOTIDE SEQUENCE [LARGE SCALE GENOMIC DNA]</scope>
    <source>
        <strain evidence="4">HR-U</strain>
    </source>
</reference>
<dbReference type="InterPro" id="IPR035986">
    <property type="entry name" value="PKD_dom_sf"/>
</dbReference>
<dbReference type="SUPFAM" id="SSF101898">
    <property type="entry name" value="NHL repeat"/>
    <property type="match status" value="1"/>
</dbReference>
<name>A0A2S7IKS8_9BACT</name>
<evidence type="ECO:0000313" key="4">
    <source>
        <dbReference type="Proteomes" id="UP000239590"/>
    </source>
</evidence>
<dbReference type="OrthoDB" id="1652165at2"/>
<dbReference type="CDD" id="cd00146">
    <property type="entry name" value="PKD"/>
    <property type="match status" value="1"/>
</dbReference>
<protein>
    <submittedName>
        <fullName evidence="3">PKD domain-containing protein</fullName>
    </submittedName>
</protein>
<dbReference type="SMART" id="SM00089">
    <property type="entry name" value="PKD"/>
    <property type="match status" value="4"/>
</dbReference>
<dbReference type="SUPFAM" id="SSF49299">
    <property type="entry name" value="PKD domain"/>
    <property type="match status" value="2"/>
</dbReference>
<organism evidence="3 4">
    <name type="scientific">Siphonobacter curvatus</name>
    <dbReference type="NCBI Taxonomy" id="2094562"/>
    <lineage>
        <taxon>Bacteria</taxon>
        <taxon>Pseudomonadati</taxon>
        <taxon>Bacteroidota</taxon>
        <taxon>Cytophagia</taxon>
        <taxon>Cytophagales</taxon>
        <taxon>Cytophagaceae</taxon>
        <taxon>Siphonobacter</taxon>
    </lineage>
</organism>
<dbReference type="InterPro" id="IPR052918">
    <property type="entry name" value="Motility_Chemotaxis_Reg"/>
</dbReference>
<comment type="caution">
    <text evidence="3">The sequence shown here is derived from an EMBL/GenBank/DDBJ whole genome shotgun (WGS) entry which is preliminary data.</text>
</comment>
<accession>A0A2S7IKS8</accession>
<dbReference type="PANTHER" id="PTHR35580:SF1">
    <property type="entry name" value="PHYTASE-LIKE DOMAIN-CONTAINING PROTEIN"/>
    <property type="match status" value="1"/>
</dbReference>